<comment type="caution">
    <text evidence="2">The sequence shown here is derived from an EMBL/GenBank/DDBJ whole genome shotgun (WGS) entry which is preliminary data.</text>
</comment>
<name>A0A1A2V284_9MYCO</name>
<dbReference type="SUPFAM" id="SSF47413">
    <property type="entry name" value="lambda repressor-like DNA-binding domains"/>
    <property type="match status" value="1"/>
</dbReference>
<dbReference type="Proteomes" id="UP000093779">
    <property type="component" value="Unassembled WGS sequence"/>
</dbReference>
<evidence type="ECO:0000313" key="3">
    <source>
        <dbReference type="Proteomes" id="UP000093779"/>
    </source>
</evidence>
<sequence>MLGTIHIKEVGFDLAAVRQAAGLTQSEMARRLGLSGANGQRTVSQMEARDDWLLSRFLEYVQASGACVELVIRVPRPDFDAPEQRDVQLHMWSNEDENPHHDSDCHNFPARLYRRGDHE</sequence>
<accession>A0A1A2V284</accession>
<protein>
    <recommendedName>
        <fullName evidence="1">HTH cro/C1-type domain-containing protein</fullName>
    </recommendedName>
</protein>
<dbReference type="CDD" id="cd00093">
    <property type="entry name" value="HTH_XRE"/>
    <property type="match status" value="1"/>
</dbReference>
<organism evidence="2 3">
    <name type="scientific">Mycolicibacterium conceptionense</name>
    <dbReference type="NCBI Taxonomy" id="451644"/>
    <lineage>
        <taxon>Bacteria</taxon>
        <taxon>Bacillati</taxon>
        <taxon>Actinomycetota</taxon>
        <taxon>Actinomycetes</taxon>
        <taxon>Mycobacteriales</taxon>
        <taxon>Mycobacteriaceae</taxon>
        <taxon>Mycolicibacterium</taxon>
    </lineage>
</organism>
<dbReference type="EMBL" id="LZHX01000083">
    <property type="protein sequence ID" value="OBF15035.1"/>
    <property type="molecule type" value="Genomic_DNA"/>
</dbReference>
<dbReference type="PROSITE" id="PS50943">
    <property type="entry name" value="HTH_CROC1"/>
    <property type="match status" value="1"/>
</dbReference>
<evidence type="ECO:0000313" key="2">
    <source>
        <dbReference type="EMBL" id="OBF15035.1"/>
    </source>
</evidence>
<proteinExistence type="predicted"/>
<reference evidence="2 3" key="1">
    <citation type="submission" date="2016-06" db="EMBL/GenBank/DDBJ databases">
        <authorList>
            <person name="Kjaerup R.B."/>
            <person name="Dalgaard T.S."/>
            <person name="Juul-Madsen H.R."/>
        </authorList>
    </citation>
    <scope>NUCLEOTIDE SEQUENCE [LARGE SCALE GENOMIC DNA]</scope>
    <source>
        <strain evidence="2 3">ACS1953</strain>
    </source>
</reference>
<gene>
    <name evidence="2" type="ORF">A5726_22920</name>
</gene>
<feature type="domain" description="HTH cro/C1-type" evidence="1">
    <location>
        <begin position="14"/>
        <end position="35"/>
    </location>
</feature>
<dbReference type="InterPro" id="IPR010982">
    <property type="entry name" value="Lambda_DNA-bd_dom_sf"/>
</dbReference>
<dbReference type="GO" id="GO:0003677">
    <property type="term" value="F:DNA binding"/>
    <property type="evidence" value="ECO:0007669"/>
    <property type="project" value="InterPro"/>
</dbReference>
<evidence type="ECO:0000259" key="1">
    <source>
        <dbReference type="PROSITE" id="PS50943"/>
    </source>
</evidence>
<dbReference type="Gene3D" id="1.10.260.40">
    <property type="entry name" value="lambda repressor-like DNA-binding domains"/>
    <property type="match status" value="1"/>
</dbReference>
<dbReference type="AlphaFoldDB" id="A0A1A2V284"/>
<dbReference type="InterPro" id="IPR001387">
    <property type="entry name" value="Cro/C1-type_HTH"/>
</dbReference>